<sequence length="199" mass="23076">MEEETTLRFSLRVPKELHERLTVSANEHNNSLNAEMLRLLDVGLQREKEKAPEKDLVEQLLPPGMVWRVERYKNSAGLNSNEEAAKRLIKFALEERESTKDILEKLHENYKKEKDLRILARDVIASHGAMTNIRYGKDFVWFETTADESGAIDKKGTLYFSDQARGWDCGMEYYIPQSEQPEADLWNSTAPELDEEIPF</sequence>
<evidence type="ECO:0008006" key="3">
    <source>
        <dbReference type="Google" id="ProtNLM"/>
    </source>
</evidence>
<dbReference type="SUPFAM" id="SSF47598">
    <property type="entry name" value="Ribbon-helix-helix"/>
    <property type="match status" value="1"/>
</dbReference>
<dbReference type="GO" id="GO:0006355">
    <property type="term" value="P:regulation of DNA-templated transcription"/>
    <property type="evidence" value="ECO:0007669"/>
    <property type="project" value="InterPro"/>
</dbReference>
<gene>
    <name evidence="1" type="ORF">S101468_00924</name>
</gene>
<dbReference type="RefSeq" id="WP_088364709.1">
    <property type="nucleotide sequence ID" value="NZ_CP021922.1"/>
</dbReference>
<dbReference type="Gene3D" id="1.10.1220.10">
    <property type="entry name" value="Met repressor-like"/>
    <property type="match status" value="1"/>
</dbReference>
<accession>A0AAC9SSZ9</accession>
<dbReference type="InterPro" id="IPR008651">
    <property type="entry name" value="Uncharacterised_HicB"/>
</dbReference>
<evidence type="ECO:0000313" key="2">
    <source>
        <dbReference type="Proteomes" id="UP000196816"/>
    </source>
</evidence>
<organism evidence="1 2">
    <name type="scientific">Acetobacter pasteurianus subsp. pasteurianus</name>
    <dbReference type="NCBI Taxonomy" id="481145"/>
    <lineage>
        <taxon>Bacteria</taxon>
        <taxon>Pseudomonadati</taxon>
        <taxon>Pseudomonadota</taxon>
        <taxon>Alphaproteobacteria</taxon>
        <taxon>Acetobacterales</taxon>
        <taxon>Acetobacteraceae</taxon>
        <taxon>Acetobacter</taxon>
    </lineage>
</organism>
<proteinExistence type="predicted"/>
<reference evidence="1 2" key="1">
    <citation type="submission" date="2017-06" db="EMBL/GenBank/DDBJ databases">
        <title>Genome sequence of Acetobacter pasteurianus subsp. pasteurianus strain SRCM101468.</title>
        <authorList>
            <person name="Cho S.H."/>
        </authorList>
    </citation>
    <scope>NUCLEOTIDE SEQUENCE [LARGE SCALE GENOMIC DNA]</scope>
    <source>
        <strain evidence="1 2">SRCM101468</strain>
    </source>
</reference>
<protein>
    <recommendedName>
        <fullName evidence="3">Arc-like DNA binding domain-containing protein</fullName>
    </recommendedName>
</protein>
<dbReference type="Proteomes" id="UP000196816">
    <property type="component" value="Chromosome"/>
</dbReference>
<dbReference type="InterPro" id="IPR013321">
    <property type="entry name" value="Arc_rbn_hlx_hlx"/>
</dbReference>
<dbReference type="Pfam" id="PF05534">
    <property type="entry name" value="HicB"/>
    <property type="match status" value="1"/>
</dbReference>
<dbReference type="InterPro" id="IPR010985">
    <property type="entry name" value="Ribbon_hlx_hlx"/>
</dbReference>
<dbReference type="EMBL" id="CP021922">
    <property type="protein sequence ID" value="ASC05191.1"/>
    <property type="molecule type" value="Genomic_DNA"/>
</dbReference>
<evidence type="ECO:0000313" key="1">
    <source>
        <dbReference type="EMBL" id="ASC05191.1"/>
    </source>
</evidence>
<name>A0AAC9SSZ9_ACEPA</name>
<dbReference type="AlphaFoldDB" id="A0AAC9SSZ9"/>